<organism evidence="2 3">
    <name type="scientific">Flavobacterium potami</name>
    <dbReference type="NCBI Taxonomy" id="2872310"/>
    <lineage>
        <taxon>Bacteria</taxon>
        <taxon>Pseudomonadati</taxon>
        <taxon>Bacteroidota</taxon>
        <taxon>Flavobacteriia</taxon>
        <taxon>Flavobacteriales</taxon>
        <taxon>Flavobacteriaceae</taxon>
        <taxon>Flavobacterium</taxon>
    </lineage>
</organism>
<dbReference type="EMBL" id="JAINUY010000079">
    <property type="protein sequence ID" value="MBZ4037886.1"/>
    <property type="molecule type" value="Genomic_DNA"/>
</dbReference>
<dbReference type="Proteomes" id="UP001139366">
    <property type="component" value="Unassembled WGS sequence"/>
</dbReference>
<evidence type="ECO:0000256" key="1">
    <source>
        <dbReference type="SAM" id="Phobius"/>
    </source>
</evidence>
<feature type="non-terminal residue" evidence="2">
    <location>
        <position position="94"/>
    </location>
</feature>
<keyword evidence="1" id="KW-0812">Transmembrane</keyword>
<dbReference type="AlphaFoldDB" id="A0A9X1HF07"/>
<proteinExistence type="predicted"/>
<comment type="caution">
    <text evidence="2">The sequence shown here is derived from an EMBL/GenBank/DDBJ whole genome shotgun (WGS) entry which is preliminary data.</text>
</comment>
<keyword evidence="3" id="KW-1185">Reference proteome</keyword>
<accession>A0A9X1HF07</accession>
<protein>
    <submittedName>
        <fullName evidence="2">Uncharacterized protein</fullName>
    </submittedName>
</protein>
<feature type="transmembrane region" description="Helical" evidence="1">
    <location>
        <begin position="12"/>
        <end position="34"/>
    </location>
</feature>
<feature type="transmembrane region" description="Helical" evidence="1">
    <location>
        <begin position="41"/>
        <end position="63"/>
    </location>
</feature>
<keyword evidence="1" id="KW-0472">Membrane</keyword>
<dbReference type="RefSeq" id="WP_223711642.1">
    <property type="nucleotide sequence ID" value="NZ_JAINUY010000079.1"/>
</dbReference>
<evidence type="ECO:0000313" key="2">
    <source>
        <dbReference type="EMBL" id="MBZ4037886.1"/>
    </source>
</evidence>
<gene>
    <name evidence="2" type="ORF">K6T82_24285</name>
</gene>
<feature type="transmembrane region" description="Helical" evidence="1">
    <location>
        <begin position="75"/>
        <end position="93"/>
    </location>
</feature>
<evidence type="ECO:0000313" key="3">
    <source>
        <dbReference type="Proteomes" id="UP001139366"/>
    </source>
</evidence>
<sequence length="94" mass="10343">VIFAGPACFVGLYWPVIVGLFLFLAMVIILELAYRNAEKAIGYLTGQLVLILFLVSILILGQFSANGLFGIESPWGHLSLVAFIFAFVFYVPLD</sequence>
<keyword evidence="1" id="KW-1133">Transmembrane helix</keyword>
<reference evidence="2 3" key="1">
    <citation type="journal article" date="2023" name="Antonie Van Leeuwenhoek">
        <title>Flavobacterium potami sp. nov., a multi-metal resistance genes harbouring bacterium isolated from shallow river silt.</title>
        <authorList>
            <person name="Li S."/>
            <person name="Mao S."/>
            <person name="Mu W."/>
            <person name="Guo B."/>
            <person name="Li C."/>
            <person name="Zhu Q."/>
            <person name="Hou X."/>
            <person name="Zhao Y."/>
            <person name="Wei S."/>
            <person name="Liu H."/>
            <person name="Liu A."/>
        </authorList>
    </citation>
    <scope>NUCLEOTIDE SEQUENCE [LARGE SCALE GENOMIC DNA]</scope>
    <source>
        <strain evidence="2 3">17A</strain>
    </source>
</reference>
<name>A0A9X1HF07_9FLAO</name>
<feature type="non-terminal residue" evidence="2">
    <location>
        <position position="1"/>
    </location>
</feature>